<feature type="compositionally biased region" description="Low complexity" evidence="1">
    <location>
        <begin position="38"/>
        <end position="49"/>
    </location>
</feature>
<feature type="signal peptide" evidence="2">
    <location>
        <begin position="1"/>
        <end position="28"/>
    </location>
</feature>
<dbReference type="AlphaFoldDB" id="A0A4P7QCQ5"/>
<evidence type="ECO:0000313" key="4">
    <source>
        <dbReference type="Proteomes" id="UP000296352"/>
    </source>
</evidence>
<evidence type="ECO:0000256" key="2">
    <source>
        <dbReference type="SAM" id="SignalP"/>
    </source>
</evidence>
<reference evidence="3 4" key="1">
    <citation type="submission" date="2019-04" db="EMBL/GenBank/DDBJ databases">
        <title>Corynebacterium endometrii sp. nov., isolated from the uterus of a cow with endometritis.</title>
        <authorList>
            <person name="Ballas P."/>
            <person name="Ruckert C."/>
            <person name="Wagener K."/>
            <person name="Drillich M."/>
            <person name="Kaempfer P."/>
            <person name="Busse H.-J."/>
            <person name="Ehling-Schulz M."/>
        </authorList>
    </citation>
    <scope>NUCLEOTIDE SEQUENCE [LARGE SCALE GENOMIC DNA]</scope>
    <source>
        <strain evidence="3 4">LMM-1653</strain>
    </source>
</reference>
<evidence type="ECO:0000313" key="3">
    <source>
        <dbReference type="EMBL" id="QCB27321.1"/>
    </source>
</evidence>
<feature type="chain" id="PRO_5039452809" description="Secreted protein" evidence="2">
    <location>
        <begin position="29"/>
        <end position="179"/>
    </location>
</feature>
<name>A0A4P7QCQ5_9CORY</name>
<protein>
    <recommendedName>
        <fullName evidence="5">Secreted protein</fullName>
    </recommendedName>
</protein>
<feature type="region of interest" description="Disordered" evidence="1">
    <location>
        <begin position="34"/>
        <end position="77"/>
    </location>
</feature>
<sequence length="179" mass="17790" precursor="true">MKLKKLAAASVATLTLAAAGLGAPAATAQSSGAQDLISTGSSGSSAGSSEVNANTFPEGFNPNPDFQQGEPGKTSSGSSPIDAFLFFGGIAVGTAALAKLITDNNPVLRAQVDQLAQQIGMQGSSGSSEAGRLNGGLDFDLERLARTNGLTELADQLKQLQLGSSQATAGLFPPAAPVG</sequence>
<proteinExistence type="predicted"/>
<dbReference type="Proteomes" id="UP000296352">
    <property type="component" value="Chromosome"/>
</dbReference>
<evidence type="ECO:0008006" key="5">
    <source>
        <dbReference type="Google" id="ProtNLM"/>
    </source>
</evidence>
<keyword evidence="2" id="KW-0732">Signal</keyword>
<dbReference type="RefSeq" id="WP_246014304.1">
    <property type="nucleotide sequence ID" value="NZ_CP039247.1"/>
</dbReference>
<keyword evidence="4" id="KW-1185">Reference proteome</keyword>
<dbReference type="KEGG" id="cee:CENDO_00035"/>
<organism evidence="3 4">
    <name type="scientific">Corynebacterium endometrii</name>
    <dbReference type="NCBI Taxonomy" id="2488819"/>
    <lineage>
        <taxon>Bacteria</taxon>
        <taxon>Bacillati</taxon>
        <taxon>Actinomycetota</taxon>
        <taxon>Actinomycetes</taxon>
        <taxon>Mycobacteriales</taxon>
        <taxon>Corynebacteriaceae</taxon>
        <taxon>Corynebacterium</taxon>
    </lineage>
</organism>
<gene>
    <name evidence="3" type="ORF">CENDO_00035</name>
</gene>
<accession>A0A4P7QCQ5</accession>
<evidence type="ECO:0000256" key="1">
    <source>
        <dbReference type="SAM" id="MobiDB-lite"/>
    </source>
</evidence>
<dbReference type="EMBL" id="CP039247">
    <property type="protein sequence ID" value="QCB27321.1"/>
    <property type="molecule type" value="Genomic_DNA"/>
</dbReference>